<evidence type="ECO:0000313" key="2">
    <source>
        <dbReference type="Proteomes" id="UP000199494"/>
    </source>
</evidence>
<proteinExistence type="predicted"/>
<evidence type="ECO:0000313" key="1">
    <source>
        <dbReference type="EMBL" id="SDC04111.1"/>
    </source>
</evidence>
<protein>
    <submittedName>
        <fullName evidence="1">Uncharacterized protein</fullName>
    </submittedName>
</protein>
<dbReference type="AlphaFoldDB" id="A0A222VMH2"/>
<dbReference type="Proteomes" id="UP000199494">
    <property type="component" value="Unassembled WGS sequence"/>
</dbReference>
<dbReference type="KEGG" id="pmad:BAY61_09125"/>
<accession>A0A222VMH2</accession>
<sequence length="318" mass="34289">MVMNTHDQARRKGVAAREFTGHYVASGVLLVLFGAVLVGWVIYGFTIRTTSAGEFIGGLVGAERVDLQLLSPYEWAFAIALIVVGVLALCLRKVARGAALLLMWMLLALSLREVVGLFMPGYLHAYRTEFAGGWVLAARAFGLVVSVVVLLLMLRAKEPEQDVPGRIVPRGQVVAGSLLVVYGLAELGWILYLRARLHSSFDGYLRYLVDASVDGPTQVGTDGDWYRAALVVALLVVGALVIKGVSAGAGAGLTLAALQLYLTIRAIVEISVQGAWVLMFEHTLSTLYLLTACLGVLCSGGALFLLWTRDRLVRPGRF</sequence>
<organism evidence="1 2">
    <name type="scientific">Prauserella marina</name>
    <dbReference type="NCBI Taxonomy" id="530584"/>
    <lineage>
        <taxon>Bacteria</taxon>
        <taxon>Bacillati</taxon>
        <taxon>Actinomycetota</taxon>
        <taxon>Actinomycetes</taxon>
        <taxon>Pseudonocardiales</taxon>
        <taxon>Pseudonocardiaceae</taxon>
        <taxon>Prauserella</taxon>
    </lineage>
</organism>
<gene>
    <name evidence="1" type="ORF">SAMN05421630_101186</name>
</gene>
<reference evidence="1 2" key="1">
    <citation type="submission" date="2016-10" db="EMBL/GenBank/DDBJ databases">
        <authorList>
            <person name="de Groot N.N."/>
        </authorList>
    </citation>
    <scope>NUCLEOTIDE SEQUENCE [LARGE SCALE GENOMIC DNA]</scope>
    <source>
        <strain evidence="1 2">CGMCC 4.5506</strain>
    </source>
</reference>
<dbReference type="EMBL" id="FMZE01000001">
    <property type="protein sequence ID" value="SDC04111.1"/>
    <property type="molecule type" value="Genomic_DNA"/>
</dbReference>
<dbReference type="STRING" id="530584.SAMN05421630_101186"/>
<name>A0A222VMH2_9PSEU</name>
<keyword evidence="2" id="KW-1185">Reference proteome</keyword>